<organism evidence="2 3">
    <name type="scientific">Stephania yunnanensis</name>
    <dbReference type="NCBI Taxonomy" id="152371"/>
    <lineage>
        <taxon>Eukaryota</taxon>
        <taxon>Viridiplantae</taxon>
        <taxon>Streptophyta</taxon>
        <taxon>Embryophyta</taxon>
        <taxon>Tracheophyta</taxon>
        <taxon>Spermatophyta</taxon>
        <taxon>Magnoliopsida</taxon>
        <taxon>Ranunculales</taxon>
        <taxon>Menispermaceae</taxon>
        <taxon>Menispermoideae</taxon>
        <taxon>Cissampelideae</taxon>
        <taxon>Stephania</taxon>
    </lineage>
</organism>
<comment type="caution">
    <text evidence="2">The sequence shown here is derived from an EMBL/GenBank/DDBJ whole genome shotgun (WGS) entry which is preliminary data.</text>
</comment>
<dbReference type="Proteomes" id="UP001420932">
    <property type="component" value="Unassembled WGS sequence"/>
</dbReference>
<protein>
    <submittedName>
        <fullName evidence="2">Uncharacterized protein</fullName>
    </submittedName>
</protein>
<dbReference type="EMBL" id="JBBNAF010000006">
    <property type="protein sequence ID" value="KAK9135042.1"/>
    <property type="molecule type" value="Genomic_DNA"/>
</dbReference>
<accession>A0AAP0JJE6</accession>
<gene>
    <name evidence="2" type="ORF">Syun_014372</name>
</gene>
<feature type="coiled-coil region" evidence="1">
    <location>
        <begin position="75"/>
        <end position="102"/>
    </location>
</feature>
<sequence>MALDSAMYSDRIAEVGKRSVKERLNGSTDEGVVRARQINGKRVGGKSITLKRQLIIAMGERSTKCSGQCIAGDYLNELNMRIQSQEIEIEKLRLEHIKLVEENDGLHLEKQKLAEEVSYAKVFFCHYLPNLKNTSLCILWSLL</sequence>
<evidence type="ECO:0000313" key="2">
    <source>
        <dbReference type="EMBL" id="KAK9135042.1"/>
    </source>
</evidence>
<reference evidence="2 3" key="1">
    <citation type="submission" date="2024-01" db="EMBL/GenBank/DDBJ databases">
        <title>Genome assemblies of Stephania.</title>
        <authorList>
            <person name="Yang L."/>
        </authorList>
    </citation>
    <scope>NUCLEOTIDE SEQUENCE [LARGE SCALE GENOMIC DNA]</scope>
    <source>
        <strain evidence="2">YNDBR</strain>
        <tissue evidence="2">Leaf</tissue>
    </source>
</reference>
<dbReference type="AlphaFoldDB" id="A0AAP0JJE6"/>
<evidence type="ECO:0000313" key="3">
    <source>
        <dbReference type="Proteomes" id="UP001420932"/>
    </source>
</evidence>
<proteinExistence type="predicted"/>
<name>A0AAP0JJE6_9MAGN</name>
<keyword evidence="3" id="KW-1185">Reference proteome</keyword>
<keyword evidence="1" id="KW-0175">Coiled coil</keyword>
<evidence type="ECO:0000256" key="1">
    <source>
        <dbReference type="SAM" id="Coils"/>
    </source>
</evidence>